<feature type="domain" description="Fork-head" evidence="7">
    <location>
        <begin position="1"/>
        <end position="50"/>
    </location>
</feature>
<dbReference type="SUPFAM" id="SSF46785">
    <property type="entry name" value="Winged helix' DNA-binding domain"/>
    <property type="match status" value="1"/>
</dbReference>
<sequence length="320" mass="34303">NSIRHNLSLSKCFLKVPRSKDDPGKGSYWVIDSNPPEDPLPVRKRPRRPHERASPYSPDAGGAPVAAVQPPTLAAINVQVTTAPSGHQDNVNRFVDGAPASDDLNNSFLSLYKSVFESSSGNLNALLNGTLPSAAAESSPEANKTASKGPDSDALRPVKSEDVSLADAANPAHLLNMSSGLLHNLDTLKESMRLAGTGSYDWQNIDMTQFQGLMDTVKQADQSNWSSLNQEQLIDLASSLNNFFNQAGLLNSQSHNNTSGRFNTTDSSNHLSLPTDTTTLSSHSQATGDGYTSGQTAASGQPNFLHGDDIDDEFNWDKLL</sequence>
<keyword evidence="1" id="KW-0805">Transcription regulation</keyword>
<keyword evidence="9" id="KW-1185">Reference proteome</keyword>
<evidence type="ECO:0000256" key="2">
    <source>
        <dbReference type="ARBA" id="ARBA00023125"/>
    </source>
</evidence>
<dbReference type="Pfam" id="PF00250">
    <property type="entry name" value="Forkhead"/>
    <property type="match status" value="1"/>
</dbReference>
<evidence type="ECO:0000313" key="8">
    <source>
        <dbReference type="EMBL" id="KAK7477905.1"/>
    </source>
</evidence>
<dbReference type="InterPro" id="IPR036390">
    <property type="entry name" value="WH_DNA-bd_sf"/>
</dbReference>
<comment type="subcellular location">
    <subcellularLocation>
        <location evidence="5">Nucleus</location>
    </subcellularLocation>
</comment>
<evidence type="ECO:0000313" key="9">
    <source>
        <dbReference type="Proteomes" id="UP001519460"/>
    </source>
</evidence>
<reference evidence="8 9" key="1">
    <citation type="journal article" date="2023" name="Sci. Data">
        <title>Genome assembly of the Korean intertidal mud-creeper Batillaria attramentaria.</title>
        <authorList>
            <person name="Patra A.K."/>
            <person name="Ho P.T."/>
            <person name="Jun S."/>
            <person name="Lee S.J."/>
            <person name="Kim Y."/>
            <person name="Won Y.J."/>
        </authorList>
    </citation>
    <scope>NUCLEOTIDE SEQUENCE [LARGE SCALE GENOMIC DNA]</scope>
    <source>
        <strain evidence="8">Wonlab-2016</strain>
    </source>
</reference>
<gene>
    <name evidence="8" type="ORF">BaRGS_00030814</name>
</gene>
<feature type="DNA-binding region" description="Fork-head" evidence="5">
    <location>
        <begin position="1"/>
        <end position="50"/>
    </location>
</feature>
<evidence type="ECO:0000256" key="4">
    <source>
        <dbReference type="ARBA" id="ARBA00023242"/>
    </source>
</evidence>
<dbReference type="SMART" id="SM00339">
    <property type="entry name" value="FH"/>
    <property type="match status" value="1"/>
</dbReference>
<dbReference type="Gene3D" id="1.10.10.10">
    <property type="entry name" value="Winged helix-like DNA-binding domain superfamily/Winged helix DNA-binding domain"/>
    <property type="match status" value="1"/>
</dbReference>
<keyword evidence="4 5" id="KW-0539">Nucleus</keyword>
<dbReference type="InterPro" id="IPR045912">
    <property type="entry name" value="FOXJ2/3-like"/>
</dbReference>
<feature type="compositionally biased region" description="Polar residues" evidence="6">
    <location>
        <begin position="285"/>
        <end position="302"/>
    </location>
</feature>
<evidence type="ECO:0000256" key="6">
    <source>
        <dbReference type="SAM" id="MobiDB-lite"/>
    </source>
</evidence>
<evidence type="ECO:0000259" key="7">
    <source>
        <dbReference type="PROSITE" id="PS50039"/>
    </source>
</evidence>
<keyword evidence="2 5" id="KW-0238">DNA-binding</keyword>
<feature type="compositionally biased region" description="Low complexity" evidence="6">
    <location>
        <begin position="271"/>
        <end position="284"/>
    </location>
</feature>
<organism evidence="8 9">
    <name type="scientific">Batillaria attramentaria</name>
    <dbReference type="NCBI Taxonomy" id="370345"/>
    <lineage>
        <taxon>Eukaryota</taxon>
        <taxon>Metazoa</taxon>
        <taxon>Spiralia</taxon>
        <taxon>Lophotrochozoa</taxon>
        <taxon>Mollusca</taxon>
        <taxon>Gastropoda</taxon>
        <taxon>Caenogastropoda</taxon>
        <taxon>Sorbeoconcha</taxon>
        <taxon>Cerithioidea</taxon>
        <taxon>Batillariidae</taxon>
        <taxon>Batillaria</taxon>
    </lineage>
</organism>
<dbReference type="InterPro" id="IPR001766">
    <property type="entry name" value="Fork_head_dom"/>
</dbReference>
<dbReference type="PANTHER" id="PTHR46078:SF2">
    <property type="entry name" value="FORK-HEAD DOMAIN-CONTAINING PROTEIN"/>
    <property type="match status" value="1"/>
</dbReference>
<evidence type="ECO:0000256" key="1">
    <source>
        <dbReference type="ARBA" id="ARBA00023015"/>
    </source>
</evidence>
<dbReference type="Proteomes" id="UP001519460">
    <property type="component" value="Unassembled WGS sequence"/>
</dbReference>
<dbReference type="PROSITE" id="PS50039">
    <property type="entry name" value="FORK_HEAD_3"/>
    <property type="match status" value="1"/>
</dbReference>
<protein>
    <recommendedName>
        <fullName evidence="7">Fork-head domain-containing protein</fullName>
    </recommendedName>
</protein>
<keyword evidence="3" id="KW-0804">Transcription</keyword>
<dbReference type="GO" id="GO:0005634">
    <property type="term" value="C:nucleus"/>
    <property type="evidence" value="ECO:0007669"/>
    <property type="project" value="UniProtKB-SubCell"/>
</dbReference>
<dbReference type="AlphaFoldDB" id="A0ABD0JS49"/>
<dbReference type="InterPro" id="IPR036388">
    <property type="entry name" value="WH-like_DNA-bd_sf"/>
</dbReference>
<feature type="non-terminal residue" evidence="8">
    <location>
        <position position="1"/>
    </location>
</feature>
<evidence type="ECO:0000256" key="5">
    <source>
        <dbReference type="PROSITE-ProRule" id="PRU00089"/>
    </source>
</evidence>
<accession>A0ABD0JS49</accession>
<feature type="compositionally biased region" description="Polar residues" evidence="6">
    <location>
        <begin position="255"/>
        <end position="270"/>
    </location>
</feature>
<evidence type="ECO:0000256" key="3">
    <source>
        <dbReference type="ARBA" id="ARBA00023163"/>
    </source>
</evidence>
<feature type="region of interest" description="Disordered" evidence="6">
    <location>
        <begin position="255"/>
        <end position="309"/>
    </location>
</feature>
<proteinExistence type="predicted"/>
<feature type="region of interest" description="Disordered" evidence="6">
    <location>
        <begin position="16"/>
        <end position="66"/>
    </location>
</feature>
<feature type="region of interest" description="Disordered" evidence="6">
    <location>
        <begin position="135"/>
        <end position="157"/>
    </location>
</feature>
<dbReference type="EMBL" id="JACVVK020000338">
    <property type="protein sequence ID" value="KAK7477905.1"/>
    <property type="molecule type" value="Genomic_DNA"/>
</dbReference>
<comment type="caution">
    <text evidence="8">The sequence shown here is derived from an EMBL/GenBank/DDBJ whole genome shotgun (WGS) entry which is preliminary data.</text>
</comment>
<dbReference type="PANTHER" id="PTHR46078">
    <property type="entry name" value="FORKHEAD BOX PROTEIN J2 FAMILY MEMBER"/>
    <property type="match status" value="1"/>
</dbReference>
<dbReference type="GO" id="GO:0003677">
    <property type="term" value="F:DNA binding"/>
    <property type="evidence" value="ECO:0007669"/>
    <property type="project" value="UniProtKB-UniRule"/>
</dbReference>
<name>A0ABD0JS49_9CAEN</name>